<dbReference type="Gene3D" id="2.170.130.10">
    <property type="entry name" value="TonB-dependent receptor, plug domain"/>
    <property type="match status" value="1"/>
</dbReference>
<proteinExistence type="predicted"/>
<keyword evidence="2" id="KW-0472">Membrane</keyword>
<evidence type="ECO:0000259" key="4">
    <source>
        <dbReference type="Pfam" id="PF07715"/>
    </source>
</evidence>
<dbReference type="Pfam" id="PF07715">
    <property type="entry name" value="Plug"/>
    <property type="match status" value="1"/>
</dbReference>
<gene>
    <name evidence="5" type="ORF">SAMN05192574_105373</name>
</gene>
<dbReference type="Gene3D" id="2.40.170.20">
    <property type="entry name" value="TonB-dependent receptor, beta-barrel domain"/>
    <property type="match status" value="1"/>
</dbReference>
<dbReference type="SUPFAM" id="SSF56935">
    <property type="entry name" value="Porins"/>
    <property type="match status" value="1"/>
</dbReference>
<dbReference type="InterPro" id="IPR036942">
    <property type="entry name" value="Beta-barrel_TonB_sf"/>
</dbReference>
<keyword evidence="6" id="KW-1185">Reference proteome</keyword>
<dbReference type="GO" id="GO:0009279">
    <property type="term" value="C:cell outer membrane"/>
    <property type="evidence" value="ECO:0007669"/>
    <property type="project" value="UniProtKB-SubCell"/>
</dbReference>
<comment type="subcellular location">
    <subcellularLocation>
        <location evidence="1">Cell outer membrane</location>
    </subcellularLocation>
</comment>
<dbReference type="OrthoDB" id="9768177at2"/>
<dbReference type="Proteomes" id="UP000198942">
    <property type="component" value="Unassembled WGS sequence"/>
</dbReference>
<dbReference type="InterPro" id="IPR012910">
    <property type="entry name" value="Plug_dom"/>
</dbReference>
<evidence type="ECO:0000313" key="5">
    <source>
        <dbReference type="EMBL" id="SEO11895.1"/>
    </source>
</evidence>
<evidence type="ECO:0000256" key="3">
    <source>
        <dbReference type="ARBA" id="ARBA00023237"/>
    </source>
</evidence>
<dbReference type="InterPro" id="IPR037066">
    <property type="entry name" value="Plug_dom_sf"/>
</dbReference>
<feature type="domain" description="TonB-dependent receptor plug" evidence="4">
    <location>
        <begin position="82"/>
        <end position="198"/>
    </location>
</feature>
<sequence>MRMKMNRISTAVIYMALLLPFGVARGYAVTYKAAAFNYHTCFWQDTTDTAKKKADTLISVKIRRALVKGLKDSLNMEISKLSPNLSLQQMLKGNIPGLYVQETTGEPGTEQSMIIRGLSSPLFSKNDIYNQQPAVYLNGIPLIQESSFVYDIQKYNFNRIGPATNLLAGIDASNINSIEVIKDPLELAKLGPNAANGAIWITTKVAKSGVRQLNVNSYFGFVQASRVNTTNAEYENLFRKPFYQKYATESDYLNYPGYLRDSTNTDYYGPARWNDLYYQNTPIHSIDLGLTGGSDRANFRFFGSATTNAGNADNTALNRYTASFQINMLPFSWLTISSMVNANRMDRDRNRNLRDRFAETRYIPDLYNPLPPSATTYQALLNEYDKNIDNNRTTVVNGYLSLGVDLKKVKILSNLSFDYNQGTRDVFYPSTLMEGNNYVSNYLGYNQRFKIDNSINYTKELGKDHKFVFAAGQSYQTDVHKYNYANAYNGPNDFIKINVVQGNTDSANYLKPVAYLVYRYIDKEQARLFSVYGSARYAYKDLLSFTALVRDDASSNAQPGSRWFISPAFSGQWNLKNQFLKNSNLFDDLSFNASWSRIGKPFTDDRFAAGPQYRVEIGWDAEPTIPGYNGVAAVSRPYTSGWVGYNLKWTYTDQLNLGLNTSLLQGRLNASATFYIKDDKRMLLNIPVPQEYGYTSSYASGMAVRNTGVELGLAGTILKSSAGLSWTSGINLNFNRNKLTALPNGLDQLVIGDMKLKVGQPIDQFFIYQNQGIYNADSEVPVNPANSKRLSFEGTPLKAGDPKWKDVNGDYVIDENDKVLKGNAMPKLTGGWSNDFHYGNFDLNFNIIFAVGQKALNQSAASQYDFINRESGNDINSIKEIFSWQQNPKAIQYPIYNPWSSVVPYRLDQDLFLENASYAKLRTVSVGYDLTRAGFIKKMKSSIKRAYIYVTANNLVTVTSFTGSDPELIDYNGIYNGYGMAIPRTYILGIKLDL</sequence>
<keyword evidence="3" id="KW-0998">Cell outer membrane</keyword>
<dbReference type="InterPro" id="IPR023996">
    <property type="entry name" value="TonB-dep_OMP_SusC/RagA"/>
</dbReference>
<accession>A0A1H8M3H7</accession>
<protein>
    <submittedName>
        <fullName evidence="5">TonB-linked outer membrane protein, SusC/RagA family</fullName>
    </submittedName>
</protein>
<reference evidence="6" key="1">
    <citation type="submission" date="2016-10" db="EMBL/GenBank/DDBJ databases">
        <authorList>
            <person name="Varghese N."/>
            <person name="Submissions S."/>
        </authorList>
    </citation>
    <scope>NUCLEOTIDE SEQUENCE [LARGE SCALE GENOMIC DNA]</scope>
    <source>
        <strain evidence="6">Gh-48</strain>
    </source>
</reference>
<dbReference type="NCBIfam" id="TIGR04056">
    <property type="entry name" value="OMP_RagA_SusC"/>
    <property type="match status" value="1"/>
</dbReference>
<evidence type="ECO:0000313" key="6">
    <source>
        <dbReference type="Proteomes" id="UP000198942"/>
    </source>
</evidence>
<evidence type="ECO:0000256" key="1">
    <source>
        <dbReference type="ARBA" id="ARBA00004442"/>
    </source>
</evidence>
<evidence type="ECO:0000256" key="2">
    <source>
        <dbReference type="ARBA" id="ARBA00023136"/>
    </source>
</evidence>
<dbReference type="EMBL" id="FOCL01000005">
    <property type="protein sequence ID" value="SEO11895.1"/>
    <property type="molecule type" value="Genomic_DNA"/>
</dbReference>
<dbReference type="AlphaFoldDB" id="A0A1H8M3H7"/>
<name>A0A1H8M3H7_9SPHI</name>
<organism evidence="5 6">
    <name type="scientific">Mucilaginibacter gossypiicola</name>
    <dbReference type="NCBI Taxonomy" id="551995"/>
    <lineage>
        <taxon>Bacteria</taxon>
        <taxon>Pseudomonadati</taxon>
        <taxon>Bacteroidota</taxon>
        <taxon>Sphingobacteriia</taxon>
        <taxon>Sphingobacteriales</taxon>
        <taxon>Sphingobacteriaceae</taxon>
        <taxon>Mucilaginibacter</taxon>
    </lineage>
</organism>
<dbReference type="STRING" id="551995.SAMN05192574_105373"/>